<dbReference type="InterPro" id="IPR029063">
    <property type="entry name" value="SAM-dependent_MTases_sf"/>
</dbReference>
<dbReference type="Proteomes" id="UP001373496">
    <property type="component" value="Unassembled WGS sequence"/>
</dbReference>
<keyword evidence="3" id="KW-1185">Reference proteome</keyword>
<dbReference type="EC" id="2.1.-.-" evidence="2"/>
<accession>A0ABU8E6J4</accession>
<dbReference type="EMBL" id="JBAPLV010000012">
    <property type="protein sequence ID" value="MEI4279207.1"/>
    <property type="molecule type" value="Genomic_DNA"/>
</dbReference>
<proteinExistence type="predicted"/>
<dbReference type="GO" id="GO:0032259">
    <property type="term" value="P:methylation"/>
    <property type="evidence" value="ECO:0007669"/>
    <property type="project" value="UniProtKB-KW"/>
</dbReference>
<dbReference type="RefSeq" id="WP_225235573.1">
    <property type="nucleotide sequence ID" value="NZ_JBAPLV010000012.1"/>
</dbReference>
<protein>
    <submittedName>
        <fullName evidence="2">Class I SAM-dependent methyltransferase</fullName>
        <ecNumber evidence="2">2.1.-.-</ecNumber>
    </submittedName>
</protein>
<dbReference type="PANTHER" id="PTHR43591:SF24">
    <property type="entry name" value="2-METHOXY-6-POLYPRENYL-1,4-BENZOQUINOL METHYLASE, MITOCHONDRIAL"/>
    <property type="match status" value="1"/>
</dbReference>
<dbReference type="GO" id="GO:0008168">
    <property type="term" value="F:methyltransferase activity"/>
    <property type="evidence" value="ECO:0007669"/>
    <property type="project" value="UniProtKB-KW"/>
</dbReference>
<dbReference type="CDD" id="cd02440">
    <property type="entry name" value="AdoMet_MTases"/>
    <property type="match status" value="1"/>
</dbReference>
<dbReference type="InterPro" id="IPR013216">
    <property type="entry name" value="Methyltransf_11"/>
</dbReference>
<keyword evidence="2" id="KW-0808">Transferase</keyword>
<dbReference type="SUPFAM" id="SSF53335">
    <property type="entry name" value="S-adenosyl-L-methionine-dependent methyltransferases"/>
    <property type="match status" value="1"/>
</dbReference>
<gene>
    <name evidence="2" type="ORF">UXQ13_12095</name>
</gene>
<reference evidence="2 3" key="1">
    <citation type="submission" date="2024-03" db="EMBL/GenBank/DDBJ databases">
        <title>Draft genome sequence of Klenkia terrae.</title>
        <authorList>
            <person name="Duangmal K."/>
            <person name="Chantavorakit T."/>
        </authorList>
    </citation>
    <scope>NUCLEOTIDE SEQUENCE [LARGE SCALE GENOMIC DNA]</scope>
    <source>
        <strain evidence="2 3">JCM 17786</strain>
    </source>
</reference>
<feature type="domain" description="Methyltransferase type 11" evidence="1">
    <location>
        <begin position="45"/>
        <end position="139"/>
    </location>
</feature>
<evidence type="ECO:0000313" key="2">
    <source>
        <dbReference type="EMBL" id="MEI4279207.1"/>
    </source>
</evidence>
<organism evidence="2 3">
    <name type="scientific">Klenkia terrae</name>
    <dbReference type="NCBI Taxonomy" id="1052259"/>
    <lineage>
        <taxon>Bacteria</taxon>
        <taxon>Bacillati</taxon>
        <taxon>Actinomycetota</taxon>
        <taxon>Actinomycetes</taxon>
        <taxon>Geodermatophilales</taxon>
        <taxon>Geodermatophilaceae</taxon>
        <taxon>Klenkia</taxon>
    </lineage>
</organism>
<dbReference type="PANTHER" id="PTHR43591">
    <property type="entry name" value="METHYLTRANSFERASE"/>
    <property type="match status" value="1"/>
</dbReference>
<keyword evidence="2" id="KW-0489">Methyltransferase</keyword>
<evidence type="ECO:0000259" key="1">
    <source>
        <dbReference type="Pfam" id="PF08241"/>
    </source>
</evidence>
<sequence length="271" mass="28440">MPDPTTAFTGSLPVVYDEQLVPVVFAPYAVELAARVAAWAPDRVLEVASGTGALTRELADRLPDADITATDLAPPMVERGAARSGSARVRWQQADAQDLPVADASVDVWVCQFGVMFVPDRARAYREAHRVLRPGGHLLLSTWGPLAGNGFAQVLAEALAAWRPADPPTFVRDVPHGYPDPDRVRADLTAAGFADVRVDVVDLESRAASARDVATAFLTGTPAGDPARREGPGALAEAVAAVTAAVEQRYGSGEVSAPMSALLADGVRPDA</sequence>
<dbReference type="Pfam" id="PF08241">
    <property type="entry name" value="Methyltransf_11"/>
    <property type="match status" value="1"/>
</dbReference>
<dbReference type="Gene3D" id="3.40.50.150">
    <property type="entry name" value="Vaccinia Virus protein VP39"/>
    <property type="match status" value="1"/>
</dbReference>
<name>A0ABU8E6J4_9ACTN</name>
<evidence type="ECO:0000313" key="3">
    <source>
        <dbReference type="Proteomes" id="UP001373496"/>
    </source>
</evidence>
<comment type="caution">
    <text evidence="2">The sequence shown here is derived from an EMBL/GenBank/DDBJ whole genome shotgun (WGS) entry which is preliminary data.</text>
</comment>